<dbReference type="OrthoDB" id="9778880at2"/>
<dbReference type="CDD" id="cd00950">
    <property type="entry name" value="DHDPS"/>
    <property type="match status" value="1"/>
</dbReference>
<dbReference type="InterPro" id="IPR020625">
    <property type="entry name" value="Schiff_base-form_aldolases_AS"/>
</dbReference>
<dbReference type="Gene3D" id="3.20.20.70">
    <property type="entry name" value="Aldolase class I"/>
    <property type="match status" value="1"/>
</dbReference>
<dbReference type="GO" id="GO:0005829">
    <property type="term" value="C:cytosol"/>
    <property type="evidence" value="ECO:0007669"/>
    <property type="project" value="TreeGrafter"/>
</dbReference>
<evidence type="ECO:0000256" key="1">
    <source>
        <dbReference type="ARBA" id="ARBA00003294"/>
    </source>
</evidence>
<feature type="binding site" evidence="12 15">
    <location>
        <position position="50"/>
    </location>
    <ligand>
        <name>pyruvate</name>
        <dbReference type="ChEBI" id="CHEBI:15361"/>
    </ligand>
</feature>
<evidence type="ECO:0000256" key="10">
    <source>
        <dbReference type="ARBA" id="ARBA00023270"/>
    </source>
</evidence>
<dbReference type="RefSeq" id="WP_137335812.1">
    <property type="nucleotide sequence ID" value="NZ_CP040078.1"/>
</dbReference>
<feature type="binding site" evidence="12 15">
    <location>
        <position position="208"/>
    </location>
    <ligand>
        <name>pyruvate</name>
        <dbReference type="ChEBI" id="CHEBI:15361"/>
    </ligand>
</feature>
<proteinExistence type="inferred from homology"/>
<keyword evidence="17" id="KW-1185">Reference proteome</keyword>
<dbReference type="GO" id="GO:0009089">
    <property type="term" value="P:lysine biosynthetic process via diaminopimelate"/>
    <property type="evidence" value="ECO:0007669"/>
    <property type="project" value="UniProtKB-UniRule"/>
</dbReference>
<keyword evidence="8 12" id="KW-0457">Lysine biosynthesis</keyword>
<evidence type="ECO:0000256" key="6">
    <source>
        <dbReference type="ARBA" id="ARBA00022605"/>
    </source>
</evidence>
<protein>
    <recommendedName>
        <fullName evidence="4 12">4-hydroxy-tetrahydrodipicolinate synthase</fullName>
        <shortName evidence="12">HTPA synthase</shortName>
        <ecNumber evidence="4 12">4.3.3.7</ecNumber>
    </recommendedName>
</protein>
<evidence type="ECO:0000256" key="3">
    <source>
        <dbReference type="ARBA" id="ARBA00007592"/>
    </source>
</evidence>
<accession>A0A4P8IX36</accession>
<evidence type="ECO:0000256" key="4">
    <source>
        <dbReference type="ARBA" id="ARBA00012086"/>
    </source>
</evidence>
<gene>
    <name evidence="12" type="primary">dapA</name>
    <name evidence="16" type="ORF">FAZ95_28505</name>
</gene>
<dbReference type="Pfam" id="PF00701">
    <property type="entry name" value="DHDPS"/>
    <property type="match status" value="1"/>
</dbReference>
<keyword evidence="5 12" id="KW-0963">Cytoplasm</keyword>
<dbReference type="PANTHER" id="PTHR12128">
    <property type="entry name" value="DIHYDRODIPICOLINATE SYNTHASE"/>
    <property type="match status" value="1"/>
</dbReference>
<evidence type="ECO:0000256" key="7">
    <source>
        <dbReference type="ARBA" id="ARBA00022915"/>
    </source>
</evidence>
<dbReference type="Proteomes" id="UP000298656">
    <property type="component" value="Chromosome 2"/>
</dbReference>
<comment type="similarity">
    <text evidence="3 12 13">Belongs to the DapA family.</text>
</comment>
<evidence type="ECO:0000256" key="13">
    <source>
        <dbReference type="PIRNR" id="PIRNR001365"/>
    </source>
</evidence>
<dbReference type="AlphaFoldDB" id="A0A4P8IX36"/>
<dbReference type="EC" id="4.3.3.7" evidence="4 12"/>
<dbReference type="PIRSF" id="PIRSF001365">
    <property type="entry name" value="DHDPS"/>
    <property type="match status" value="1"/>
</dbReference>
<feature type="active site" description="Proton donor/acceptor" evidence="12 14">
    <location>
        <position position="138"/>
    </location>
</feature>
<dbReference type="EMBL" id="CP040078">
    <property type="protein sequence ID" value="QCP53041.1"/>
    <property type="molecule type" value="Genomic_DNA"/>
</dbReference>
<comment type="function">
    <text evidence="1 12">Catalyzes the condensation of (S)-aspartate-beta-semialdehyde [(S)-ASA] and pyruvate to 4-hydroxy-tetrahydrodipicolinate (HTPA).</text>
</comment>
<evidence type="ECO:0000256" key="11">
    <source>
        <dbReference type="ARBA" id="ARBA00047836"/>
    </source>
</evidence>
<comment type="caution">
    <text evidence="12">Lacks conserved residue(s) required for the propagation of feature annotation.</text>
</comment>
<dbReference type="InterPro" id="IPR013785">
    <property type="entry name" value="Aldolase_TIM"/>
</dbReference>
<sequence length="311" mass="33410">MSRADFLQGSMVALLTPMSVDESIDYDAFDRLIDLHVNAGTDAIVVASTTGEGPTLTLDEHVHLYRRAVQRAEGRLPVIAGIGSPSTRVVCELAREAEHERVQAILCVTPYFNRPNVFGLEHHFTSVADAVDIPVVMYDVPHRTGLKMAEDLVVKLSAHPNIVGLKDATGDLERVTRLVSTVAPGFRIVSGDDATALGLMAAGGAGVISVAANVAPSAVRRMCDAVRLGDVERAAQLDEELKPLYEVLSSDTNPVPAKWVAQELGLMGGALRAPLAISPTLRRSLAGSAAFSAARHLLMRDHADRRRSERR</sequence>
<keyword evidence="10 12" id="KW-0704">Schiff base</keyword>
<evidence type="ECO:0000313" key="16">
    <source>
        <dbReference type="EMBL" id="QCP53041.1"/>
    </source>
</evidence>
<comment type="subcellular location">
    <subcellularLocation>
        <location evidence="12">Cytoplasm</location>
    </subcellularLocation>
</comment>
<dbReference type="GO" id="GO:0019877">
    <property type="term" value="P:diaminopimelate biosynthetic process"/>
    <property type="evidence" value="ECO:0007669"/>
    <property type="project" value="UniProtKB-UniRule"/>
</dbReference>
<dbReference type="KEGG" id="tvl:FAZ95_28505"/>
<dbReference type="SUPFAM" id="SSF51569">
    <property type="entry name" value="Aldolase"/>
    <property type="match status" value="1"/>
</dbReference>
<evidence type="ECO:0000256" key="9">
    <source>
        <dbReference type="ARBA" id="ARBA00023239"/>
    </source>
</evidence>
<evidence type="ECO:0000256" key="2">
    <source>
        <dbReference type="ARBA" id="ARBA00005120"/>
    </source>
</evidence>
<dbReference type="PROSITE" id="PS00666">
    <property type="entry name" value="DHDPS_2"/>
    <property type="match status" value="1"/>
</dbReference>
<dbReference type="SMART" id="SM01130">
    <property type="entry name" value="DHDPS"/>
    <property type="match status" value="1"/>
</dbReference>
<organism evidence="16 17">
    <name type="scientific">Trinickia violacea</name>
    <dbReference type="NCBI Taxonomy" id="2571746"/>
    <lineage>
        <taxon>Bacteria</taxon>
        <taxon>Pseudomonadati</taxon>
        <taxon>Pseudomonadota</taxon>
        <taxon>Betaproteobacteria</taxon>
        <taxon>Burkholderiales</taxon>
        <taxon>Burkholderiaceae</taxon>
        <taxon>Trinickia</taxon>
    </lineage>
</organism>
<keyword evidence="7 12" id="KW-0220">Diaminopimelate biosynthesis</keyword>
<feature type="active site" description="Schiff-base intermediate with substrate" evidence="12 14">
    <location>
        <position position="166"/>
    </location>
</feature>
<dbReference type="InterPro" id="IPR002220">
    <property type="entry name" value="DapA-like"/>
</dbReference>
<evidence type="ECO:0000256" key="15">
    <source>
        <dbReference type="PIRSR" id="PIRSR001365-2"/>
    </source>
</evidence>
<dbReference type="PANTHER" id="PTHR12128:SF66">
    <property type="entry name" value="4-HYDROXY-2-OXOGLUTARATE ALDOLASE, MITOCHONDRIAL"/>
    <property type="match status" value="1"/>
</dbReference>
<evidence type="ECO:0000256" key="8">
    <source>
        <dbReference type="ARBA" id="ARBA00023154"/>
    </source>
</evidence>
<feature type="site" description="Part of a proton relay during catalysis" evidence="12">
    <location>
        <position position="49"/>
    </location>
</feature>
<comment type="catalytic activity">
    <reaction evidence="11 12">
        <text>L-aspartate 4-semialdehyde + pyruvate = (2S,4S)-4-hydroxy-2,3,4,5-tetrahydrodipicolinate + H2O + H(+)</text>
        <dbReference type="Rhea" id="RHEA:34171"/>
        <dbReference type="ChEBI" id="CHEBI:15361"/>
        <dbReference type="ChEBI" id="CHEBI:15377"/>
        <dbReference type="ChEBI" id="CHEBI:15378"/>
        <dbReference type="ChEBI" id="CHEBI:67139"/>
        <dbReference type="ChEBI" id="CHEBI:537519"/>
        <dbReference type="EC" id="4.3.3.7"/>
    </reaction>
</comment>
<comment type="pathway">
    <text evidence="2 12">Amino-acid biosynthesis; L-lysine biosynthesis via DAP pathway; (S)-tetrahydrodipicolinate from L-aspartate: step 3/4.</text>
</comment>
<reference evidence="16 17" key="1">
    <citation type="submission" date="2019-05" db="EMBL/GenBank/DDBJ databases">
        <title>Burkholderia sp. DHOD12, isolated from subtropical forest soil.</title>
        <authorList>
            <person name="Gao Z.-H."/>
            <person name="Qiu L.-H."/>
        </authorList>
    </citation>
    <scope>NUCLEOTIDE SEQUENCE [LARGE SCALE GENOMIC DNA]</scope>
    <source>
        <strain evidence="16 17">DHOD12</strain>
    </source>
</reference>
<evidence type="ECO:0000256" key="12">
    <source>
        <dbReference type="HAMAP-Rule" id="MF_00418"/>
    </source>
</evidence>
<dbReference type="GO" id="GO:0008840">
    <property type="term" value="F:4-hydroxy-tetrahydrodipicolinate synthase activity"/>
    <property type="evidence" value="ECO:0007669"/>
    <property type="project" value="UniProtKB-UniRule"/>
</dbReference>
<keyword evidence="9 12" id="KW-0456">Lyase</keyword>
<evidence type="ECO:0000256" key="5">
    <source>
        <dbReference type="ARBA" id="ARBA00022490"/>
    </source>
</evidence>
<name>A0A4P8IX36_9BURK</name>
<dbReference type="PRINTS" id="PR00146">
    <property type="entry name" value="DHPICSNTHASE"/>
</dbReference>
<comment type="caution">
    <text evidence="12">Was originally thought to be a dihydrodipicolinate synthase (DHDPS), catalyzing the condensation of (S)-aspartate-beta-semialdehyde [(S)-ASA] and pyruvate to dihydrodipicolinate (DHDP). However, it was shown in E.coli that the product of the enzymatic reaction is not dihydrodipicolinate but in fact (4S)-4-hydroxy-2,3,4,5-tetrahydro-(2S)-dipicolinic acid (HTPA), and that the consecutive dehydration reaction leading to DHDP is not spontaneous but catalyzed by DapB.</text>
</comment>
<evidence type="ECO:0000313" key="17">
    <source>
        <dbReference type="Proteomes" id="UP000298656"/>
    </source>
</evidence>
<comment type="subunit">
    <text evidence="12">Homotetramer; dimer of dimers.</text>
</comment>
<keyword evidence="6 12" id="KW-0028">Amino-acid biosynthesis</keyword>
<dbReference type="NCBIfam" id="TIGR00674">
    <property type="entry name" value="dapA"/>
    <property type="match status" value="1"/>
</dbReference>
<dbReference type="UniPathway" id="UPA00034">
    <property type="reaction ID" value="UER00017"/>
</dbReference>
<dbReference type="HAMAP" id="MF_00418">
    <property type="entry name" value="DapA"/>
    <property type="match status" value="1"/>
</dbReference>
<dbReference type="InterPro" id="IPR005263">
    <property type="entry name" value="DapA"/>
</dbReference>
<evidence type="ECO:0000256" key="14">
    <source>
        <dbReference type="PIRSR" id="PIRSR001365-1"/>
    </source>
</evidence>